<dbReference type="Pfam" id="PF04326">
    <property type="entry name" value="SLFN_AlbA_2"/>
    <property type="match status" value="1"/>
</dbReference>
<dbReference type="RefSeq" id="WP_016458481.1">
    <property type="nucleotide sequence ID" value="NZ_KE150447.1"/>
</dbReference>
<accession>S2Z2R4</accession>
<sequence>MARVDTKSRTIQSLYSLYAADKLRVNRRYQRKLVWTLEEKQRLIESVLNEYPIPAILVAEHEDGVLEIIDGLQRLHTLMSFIEQEFQDCNNNVFDLEKFPTAKDRVAERESMEQTSHIDNEGDSSEKSYIADSTKFLDYEIAMLVMRNASLSEIEDVFQRINAYGHQLSDQERRQSGIDSAFSAFVRNIAADIRGDQTFETLPLSKMPSISIDMPKTKFGYEIQAGDVFWNRHGILLGKQLRDSLDEQCLADLAACIVGKKLIPRTKDALDKIYTRGSSESKRIQSSLDIFGEDNLRDRIREVFNVIDRVVSASDDSKLLNLLYTKTNNNGFPAVFTVLAIAFYQTMFPSIDGDKMRVLPKKNERLVAEAIKGTANDGKIESGKQATSVDRREHNVNAIKGLIGDYFEETEIGPFLGVGEGLIDTIIRRSKIESPSFELKQGGLSLGSKRSWNKNAVEKIMHTFVAMANNGVSGDQYLLIGVADKDADADQIARIDAISPIRVAGVSVVGVDREAKALGISLESYQQKWRDAVENSKISEPLKGQLLSNMNYSPYRGLGVIIFKVPAQDKLSFYDGEVYIRKGDSTRKLINAAAVIDVNTRFEKR</sequence>
<protein>
    <recommendedName>
        <fullName evidence="6">DUF262 domain-containing protein</fullName>
    </recommendedName>
</protein>
<gene>
    <name evidence="4" type="ORF">HMPREF1219_01739</name>
</gene>
<evidence type="ECO:0000313" key="4">
    <source>
        <dbReference type="EMBL" id="EPD68555.1"/>
    </source>
</evidence>
<evidence type="ECO:0000259" key="3">
    <source>
        <dbReference type="Pfam" id="PF04326"/>
    </source>
</evidence>
<keyword evidence="5" id="KW-1185">Reference proteome</keyword>
<dbReference type="AlphaFoldDB" id="S2Z2R4"/>
<dbReference type="PANTHER" id="PTHR39639:SF1">
    <property type="entry name" value="DUF262 DOMAIN-CONTAINING PROTEIN"/>
    <property type="match status" value="1"/>
</dbReference>
<proteinExistence type="predicted"/>
<reference evidence="4 5" key="1">
    <citation type="submission" date="2013-05" db="EMBL/GenBank/DDBJ databases">
        <title>The Genome Sequence of Corynebacterium pyruviciproducens 1773O (ATCC BAA-1742).</title>
        <authorList>
            <consortium name="The Broad Institute Genomics Platform"/>
            <person name="Earl A."/>
            <person name="Ward D."/>
            <person name="Feldgarden M."/>
            <person name="Gevers D."/>
            <person name="Tong J."/>
            <person name="Walker B."/>
            <person name="Young S."/>
            <person name="Zeng Q."/>
            <person name="Gargeya S."/>
            <person name="Fitzgerald M."/>
            <person name="Haas B."/>
            <person name="Abouelleil A."/>
            <person name="Allen A.W."/>
            <person name="Alvarado L."/>
            <person name="Arachchi H.M."/>
            <person name="Berlin A.M."/>
            <person name="Chapman S.B."/>
            <person name="Gainer-Dewar J."/>
            <person name="Goldberg J."/>
            <person name="Griggs A."/>
            <person name="Gujja S."/>
            <person name="Hansen M."/>
            <person name="Howarth C."/>
            <person name="Imamovic A."/>
            <person name="Ireland A."/>
            <person name="Larimer J."/>
            <person name="McCowan C."/>
            <person name="Murphy C."/>
            <person name="Pearson M."/>
            <person name="Poon T.W."/>
            <person name="Priest M."/>
            <person name="Roberts A."/>
            <person name="Saif S."/>
            <person name="Shea T."/>
            <person name="Sisk P."/>
            <person name="Sykes S."/>
            <person name="Wortman J."/>
            <person name="Nusbaum C."/>
            <person name="Birren B."/>
        </authorList>
    </citation>
    <scope>NUCLEOTIDE SEQUENCE [LARGE SCALE GENOMIC DNA]</scope>
    <source>
        <strain evidence="4 5">ATCC BAA-1742</strain>
    </source>
</reference>
<feature type="domain" description="Schlafen AlbA-2" evidence="3">
    <location>
        <begin position="449"/>
        <end position="589"/>
    </location>
</feature>
<dbReference type="InterPro" id="IPR004919">
    <property type="entry name" value="GmrSD_N"/>
</dbReference>
<evidence type="ECO:0000256" key="1">
    <source>
        <dbReference type="SAM" id="MobiDB-lite"/>
    </source>
</evidence>
<dbReference type="EMBL" id="ATBY01000015">
    <property type="protein sequence ID" value="EPD68555.1"/>
    <property type="molecule type" value="Genomic_DNA"/>
</dbReference>
<dbReference type="InterPro" id="IPR038461">
    <property type="entry name" value="Schlafen_AlbA_2_dom_sf"/>
</dbReference>
<dbReference type="HOGENOM" id="CLU_032637_2_0_11"/>
<organism evidence="4 5">
    <name type="scientific">Corynebacterium pyruviciproducens ATCC BAA-1742</name>
    <dbReference type="NCBI Taxonomy" id="1125779"/>
    <lineage>
        <taxon>Bacteria</taxon>
        <taxon>Bacillati</taxon>
        <taxon>Actinomycetota</taxon>
        <taxon>Actinomycetes</taxon>
        <taxon>Mycobacteriales</taxon>
        <taxon>Corynebacteriaceae</taxon>
        <taxon>Corynebacterium</taxon>
    </lineage>
</organism>
<name>S2Z2R4_9CORY</name>
<dbReference type="Gene3D" id="3.30.950.30">
    <property type="entry name" value="Schlafen, AAA domain"/>
    <property type="match status" value="1"/>
</dbReference>
<evidence type="ECO:0000313" key="5">
    <source>
        <dbReference type="Proteomes" id="UP000014408"/>
    </source>
</evidence>
<evidence type="ECO:0000259" key="2">
    <source>
        <dbReference type="Pfam" id="PF03235"/>
    </source>
</evidence>
<dbReference type="Pfam" id="PF03235">
    <property type="entry name" value="GmrSD_N"/>
    <property type="match status" value="1"/>
</dbReference>
<dbReference type="PANTHER" id="PTHR39639">
    <property type="entry name" value="CHROMOSOME 16, WHOLE GENOME SHOTGUN SEQUENCE"/>
    <property type="match status" value="1"/>
</dbReference>
<dbReference type="Proteomes" id="UP000014408">
    <property type="component" value="Unassembled WGS sequence"/>
</dbReference>
<dbReference type="PATRIC" id="fig|1125779.3.peg.1691"/>
<feature type="region of interest" description="Disordered" evidence="1">
    <location>
        <begin position="106"/>
        <end position="125"/>
    </location>
</feature>
<comment type="caution">
    <text evidence="4">The sequence shown here is derived from an EMBL/GenBank/DDBJ whole genome shotgun (WGS) entry which is preliminary data.</text>
</comment>
<feature type="domain" description="GmrSD restriction endonucleases N-terminal" evidence="2">
    <location>
        <begin position="27"/>
        <end position="174"/>
    </location>
</feature>
<dbReference type="eggNOG" id="COG1479">
    <property type="taxonomic scope" value="Bacteria"/>
</dbReference>
<evidence type="ECO:0008006" key="6">
    <source>
        <dbReference type="Google" id="ProtNLM"/>
    </source>
</evidence>
<dbReference type="InterPro" id="IPR007421">
    <property type="entry name" value="Schlafen_AlbA_2_dom"/>
</dbReference>